<accession>A0A9D2SS46</accession>
<name>A0A9D2SS46_9FIRM</name>
<organism evidence="1 2">
    <name type="scientific">Candidatus Eisenbergiella merdavium</name>
    <dbReference type="NCBI Taxonomy" id="2838551"/>
    <lineage>
        <taxon>Bacteria</taxon>
        <taxon>Bacillati</taxon>
        <taxon>Bacillota</taxon>
        <taxon>Clostridia</taxon>
        <taxon>Lachnospirales</taxon>
        <taxon>Lachnospiraceae</taxon>
        <taxon>Eisenbergiella</taxon>
    </lineage>
</organism>
<reference evidence="1" key="1">
    <citation type="journal article" date="2021" name="PeerJ">
        <title>Extensive microbial diversity within the chicken gut microbiome revealed by metagenomics and culture.</title>
        <authorList>
            <person name="Gilroy R."/>
            <person name="Ravi A."/>
            <person name="Getino M."/>
            <person name="Pursley I."/>
            <person name="Horton D.L."/>
            <person name="Alikhan N.F."/>
            <person name="Baker D."/>
            <person name="Gharbi K."/>
            <person name="Hall N."/>
            <person name="Watson M."/>
            <person name="Adriaenssens E.M."/>
            <person name="Foster-Nyarko E."/>
            <person name="Jarju S."/>
            <person name="Secka A."/>
            <person name="Antonio M."/>
            <person name="Oren A."/>
            <person name="Chaudhuri R.R."/>
            <person name="La Ragione R."/>
            <person name="Hildebrand F."/>
            <person name="Pallen M.J."/>
        </authorList>
    </citation>
    <scope>NUCLEOTIDE SEQUENCE</scope>
    <source>
        <strain evidence="1">USAMLcec2-132</strain>
    </source>
</reference>
<evidence type="ECO:0000313" key="1">
    <source>
        <dbReference type="EMBL" id="HJC25157.1"/>
    </source>
</evidence>
<protein>
    <submittedName>
        <fullName evidence="1">NAD(P)H-dependent oxidoreductase</fullName>
    </submittedName>
</protein>
<evidence type="ECO:0000313" key="2">
    <source>
        <dbReference type="Proteomes" id="UP000823891"/>
    </source>
</evidence>
<gene>
    <name evidence="1" type="ORF">H9761_15890</name>
</gene>
<dbReference type="EMBL" id="DWWS01000055">
    <property type="protein sequence ID" value="HJC25157.1"/>
    <property type="molecule type" value="Genomic_DNA"/>
</dbReference>
<dbReference type="InterPro" id="IPR029039">
    <property type="entry name" value="Flavoprotein-like_sf"/>
</dbReference>
<dbReference type="SUPFAM" id="SSF52218">
    <property type="entry name" value="Flavoproteins"/>
    <property type="match status" value="1"/>
</dbReference>
<dbReference type="AlphaFoldDB" id="A0A9D2SS46"/>
<sequence length="209" mass="22728">MKIALIHASPKAADSASGILLELLSSRLPREAVVLRTALHTSSVSPQALEQLREADLWVFSFPLYVDSVPGHLLSCLLNLEGLKPKRERRVYGIVNCGFYEGIQAEPALLLLQNWCRKAGLIWSGGAGIGGGGCLTHFPSIKEGRGPVAGIRKTLQVMADSMMQGKQMENSYVSVGMPRSLYKLAAEMGWRNQIRTNGGRTADLGKRPD</sequence>
<dbReference type="Proteomes" id="UP000823891">
    <property type="component" value="Unassembled WGS sequence"/>
</dbReference>
<proteinExistence type="predicted"/>
<comment type="caution">
    <text evidence="1">The sequence shown here is derived from an EMBL/GenBank/DDBJ whole genome shotgun (WGS) entry which is preliminary data.</text>
</comment>
<dbReference type="Gene3D" id="3.40.50.360">
    <property type="match status" value="1"/>
</dbReference>
<reference evidence="1" key="2">
    <citation type="submission" date="2021-04" db="EMBL/GenBank/DDBJ databases">
        <authorList>
            <person name="Gilroy R."/>
        </authorList>
    </citation>
    <scope>NUCLEOTIDE SEQUENCE</scope>
    <source>
        <strain evidence="1">USAMLcec2-132</strain>
    </source>
</reference>